<evidence type="ECO:0000313" key="3">
    <source>
        <dbReference type="Proteomes" id="UP000037688"/>
    </source>
</evidence>
<name>A0A0N0UIB2_9BACL</name>
<dbReference type="RefSeq" id="WP_144424434.1">
    <property type="nucleotide sequence ID" value="NZ_LITU01000044.1"/>
</dbReference>
<keyword evidence="3" id="KW-1185">Reference proteome</keyword>
<dbReference type="PATRIC" id="fig|1705561.3.peg.1130"/>
<accession>A0A0N0UIB2</accession>
<feature type="region of interest" description="Disordered" evidence="1">
    <location>
        <begin position="26"/>
        <end position="86"/>
    </location>
</feature>
<dbReference type="AlphaFoldDB" id="A0A0N0UIB2"/>
<proteinExistence type="predicted"/>
<gene>
    <name evidence="2" type="ORF">AMS66_06990</name>
</gene>
<sequence length="86" mass="9140">MLAKHGLNKAADKLVNSKNSSALGDTWAAWKQQVQHDPAAASGKTGPKTAKSKPSRGTLGGPGKNRPFDEFDDSRLYDEASKGRTS</sequence>
<evidence type="ECO:0000313" key="2">
    <source>
        <dbReference type="EMBL" id="KOY17204.1"/>
    </source>
</evidence>
<reference evidence="2 3" key="1">
    <citation type="submission" date="2015-08" db="EMBL/GenBank/DDBJ databases">
        <title>Draft genome sequence of cellulolytic and xylanolytic Paenibacillus sp. A59, isolated from a decaying forest soil from Patagonia, Argentina.</title>
        <authorList>
            <person name="Ghio S."/>
            <person name="Caceres A.M."/>
            <person name="Talia P."/>
            <person name="Grasso D."/>
            <person name="Campos E."/>
        </authorList>
    </citation>
    <scope>NUCLEOTIDE SEQUENCE [LARGE SCALE GENOMIC DNA]</scope>
    <source>
        <strain evidence="2 3">A59</strain>
    </source>
</reference>
<feature type="compositionally biased region" description="Basic and acidic residues" evidence="1">
    <location>
        <begin position="66"/>
        <end position="86"/>
    </location>
</feature>
<dbReference type="Proteomes" id="UP000037688">
    <property type="component" value="Unassembled WGS sequence"/>
</dbReference>
<evidence type="ECO:0000256" key="1">
    <source>
        <dbReference type="SAM" id="MobiDB-lite"/>
    </source>
</evidence>
<feature type="non-terminal residue" evidence="2">
    <location>
        <position position="86"/>
    </location>
</feature>
<organism evidence="2 3">
    <name type="scientific">Paenibacillus xylanivorans</name>
    <dbReference type="NCBI Taxonomy" id="1705561"/>
    <lineage>
        <taxon>Bacteria</taxon>
        <taxon>Bacillati</taxon>
        <taxon>Bacillota</taxon>
        <taxon>Bacilli</taxon>
        <taxon>Bacillales</taxon>
        <taxon>Paenibacillaceae</taxon>
        <taxon>Paenibacillus</taxon>
    </lineage>
</organism>
<dbReference type="OrthoDB" id="2666041at2"/>
<dbReference type="EMBL" id="LITU01000044">
    <property type="protein sequence ID" value="KOY17204.1"/>
    <property type="molecule type" value="Genomic_DNA"/>
</dbReference>
<comment type="caution">
    <text evidence="2">The sequence shown here is derived from an EMBL/GenBank/DDBJ whole genome shotgun (WGS) entry which is preliminary data.</text>
</comment>
<protein>
    <submittedName>
        <fullName evidence="2">Uncharacterized protein</fullName>
    </submittedName>
</protein>